<comment type="caution">
    <text evidence="15">The sequence shown here is derived from an EMBL/GenBank/DDBJ whole genome shotgun (WGS) entry which is preliminary data.</text>
</comment>
<evidence type="ECO:0000313" key="16">
    <source>
        <dbReference type="Proteomes" id="UP000600918"/>
    </source>
</evidence>
<proteinExistence type="inferred from homology"/>
<evidence type="ECO:0000256" key="1">
    <source>
        <dbReference type="ARBA" id="ARBA00001917"/>
    </source>
</evidence>
<dbReference type="InterPro" id="IPR013785">
    <property type="entry name" value="Aldolase_TIM"/>
</dbReference>
<dbReference type="CDD" id="cd02801">
    <property type="entry name" value="DUS_like_FMN"/>
    <property type="match status" value="1"/>
</dbReference>
<accession>A0A834NXS1</accession>
<comment type="catalytic activity">
    <reaction evidence="11">
        <text>5,6-dihydrouridine(16) in tRNA + NADP(+) = uridine(16) in tRNA + NADPH + H(+)</text>
        <dbReference type="Rhea" id="RHEA:53376"/>
        <dbReference type="Rhea" id="RHEA-COMP:13543"/>
        <dbReference type="Rhea" id="RHEA-COMP:13544"/>
        <dbReference type="ChEBI" id="CHEBI:15378"/>
        <dbReference type="ChEBI" id="CHEBI:57783"/>
        <dbReference type="ChEBI" id="CHEBI:58349"/>
        <dbReference type="ChEBI" id="CHEBI:65315"/>
        <dbReference type="ChEBI" id="CHEBI:74443"/>
        <dbReference type="EC" id="1.3.1.88"/>
    </reaction>
    <physiologicalReaction direction="right-to-left" evidence="11">
        <dbReference type="Rhea" id="RHEA:53378"/>
    </physiologicalReaction>
</comment>
<evidence type="ECO:0000256" key="6">
    <source>
        <dbReference type="ARBA" id="ARBA00023002"/>
    </source>
</evidence>
<evidence type="ECO:0000256" key="11">
    <source>
        <dbReference type="ARBA" id="ARBA00047652"/>
    </source>
</evidence>
<dbReference type="Pfam" id="PF01207">
    <property type="entry name" value="Dus"/>
    <property type="match status" value="1"/>
</dbReference>
<evidence type="ECO:0000256" key="5">
    <source>
        <dbReference type="ARBA" id="ARBA00022857"/>
    </source>
</evidence>
<keyword evidence="4" id="KW-0819">tRNA processing</keyword>
<dbReference type="GO" id="GO:0050660">
    <property type="term" value="F:flavin adenine dinucleotide binding"/>
    <property type="evidence" value="ECO:0007669"/>
    <property type="project" value="InterPro"/>
</dbReference>
<sequence length="487" mass="55829">MLAKKKKIEKKWEDINLSDYHQRTYYILAKVPSEACIKTKSSATLSFCDTQTLDGVPMNMSENDGSSTKSEKINVWKDVLGSPRYVVAPMVDASELAWRLLSRRHGAQLCYTPMLHSSVFLRDPKYRKEALTSIPEDRPLVVQFCGNDPNTLLEAALLAEPYCNAIDINIGCPQAIAKRGRYGAFLQDDWDLLRAIVNTVSTGLRIPLTCKLRVFPDIDKTIEYARMLENAGASMLTVHGRTRDQKGPLTGLASWSHIKAVREAVKIPVLANGNIQCLQDIDRCISETGVQGVMTAVGNLYNPCIFESCYPPCWEPALEYLDLVEIHPAPASYIRGHLFKLFQRIRVVENVRDRYQPYHEGNRLWCEEKSDYNLNLPPWLCQSYVRDSPQEHIDKIEAKKMEMKNVSVKRKYEDEEGNQISHKHFKKLRRITLRPYRSTTLCQGCPNPVGFKCDHKLCRQCCRKKCFTEKLICVGHRNLLNQKDKWQ</sequence>
<comment type="catalytic activity">
    <reaction evidence="12">
        <text>5,6-dihydrouridine(16) in tRNA + NAD(+) = uridine(16) in tRNA + NADH + H(+)</text>
        <dbReference type="Rhea" id="RHEA:53380"/>
        <dbReference type="Rhea" id="RHEA-COMP:13543"/>
        <dbReference type="Rhea" id="RHEA-COMP:13544"/>
        <dbReference type="ChEBI" id="CHEBI:15378"/>
        <dbReference type="ChEBI" id="CHEBI:57540"/>
        <dbReference type="ChEBI" id="CHEBI:57945"/>
        <dbReference type="ChEBI" id="CHEBI:65315"/>
        <dbReference type="ChEBI" id="CHEBI:74443"/>
        <dbReference type="EC" id="1.3.1.88"/>
    </reaction>
    <physiologicalReaction direction="right-to-left" evidence="12">
        <dbReference type="Rhea" id="RHEA:53382"/>
    </physiologicalReaction>
</comment>
<dbReference type="PANTHER" id="PTHR11082">
    <property type="entry name" value="TRNA-DIHYDROURIDINE SYNTHASE"/>
    <property type="match status" value="1"/>
</dbReference>
<dbReference type="SUPFAM" id="SSF51395">
    <property type="entry name" value="FMN-linked oxidoreductases"/>
    <property type="match status" value="1"/>
</dbReference>
<dbReference type="Proteomes" id="UP000600918">
    <property type="component" value="Unassembled WGS sequence"/>
</dbReference>
<evidence type="ECO:0000256" key="9">
    <source>
        <dbReference type="ARBA" id="ARBA00038890"/>
    </source>
</evidence>
<feature type="domain" description="DUS-like FMN-binding" evidence="14">
    <location>
        <begin position="87"/>
        <end position="319"/>
    </location>
</feature>
<dbReference type="InterPro" id="IPR035587">
    <property type="entry name" value="DUS-like_FMN-bd"/>
</dbReference>
<dbReference type="PANTHER" id="PTHR11082:SF5">
    <property type="entry name" value="TRNA-DIHYDROURIDINE(16_17) SYNTHASE [NAD(P)(+)]-LIKE"/>
    <property type="match status" value="1"/>
</dbReference>
<evidence type="ECO:0000256" key="4">
    <source>
        <dbReference type="ARBA" id="ARBA00022694"/>
    </source>
</evidence>
<evidence type="ECO:0000256" key="10">
    <source>
        <dbReference type="ARBA" id="ARBA00047287"/>
    </source>
</evidence>
<keyword evidence="5" id="KW-0521">NADP</keyword>
<dbReference type="EMBL" id="JACSDY010000009">
    <property type="protein sequence ID" value="KAF7420535.1"/>
    <property type="molecule type" value="Genomic_DNA"/>
</dbReference>
<gene>
    <name evidence="15" type="ORF">H0235_010832</name>
</gene>
<keyword evidence="6" id="KW-0560">Oxidoreductase</keyword>
<evidence type="ECO:0000256" key="2">
    <source>
        <dbReference type="ARBA" id="ARBA00022630"/>
    </source>
</evidence>
<reference evidence="15" key="1">
    <citation type="journal article" date="2020" name="G3 (Bethesda)">
        <title>High-Quality Assemblies for Three Invasive Social Wasps from the &lt;i&gt;Vespula&lt;/i&gt; Genus.</title>
        <authorList>
            <person name="Harrop T.W.R."/>
            <person name="Guhlin J."/>
            <person name="McLaughlin G.M."/>
            <person name="Permina E."/>
            <person name="Stockwell P."/>
            <person name="Gilligan J."/>
            <person name="Le Lec M.F."/>
            <person name="Gruber M.A.M."/>
            <person name="Quinn O."/>
            <person name="Lovegrove M."/>
            <person name="Duncan E.J."/>
            <person name="Remnant E.J."/>
            <person name="Van Eeckhoven J."/>
            <person name="Graham B."/>
            <person name="Knapp R.A."/>
            <person name="Langford K.W."/>
            <person name="Kronenberg Z."/>
            <person name="Press M.O."/>
            <person name="Eacker S.M."/>
            <person name="Wilson-Rankin E.E."/>
            <person name="Purcell J."/>
            <person name="Lester P.J."/>
            <person name="Dearden P.K."/>
        </authorList>
    </citation>
    <scope>NUCLEOTIDE SEQUENCE</scope>
    <source>
        <strain evidence="15">Volc-1</strain>
    </source>
</reference>
<evidence type="ECO:0000313" key="15">
    <source>
        <dbReference type="EMBL" id="KAF7420535.1"/>
    </source>
</evidence>
<keyword evidence="7" id="KW-0520">NAD</keyword>
<evidence type="ECO:0000256" key="7">
    <source>
        <dbReference type="ARBA" id="ARBA00023027"/>
    </source>
</evidence>
<dbReference type="GO" id="GO:0017150">
    <property type="term" value="F:tRNA dihydrouridine synthase activity"/>
    <property type="evidence" value="ECO:0007669"/>
    <property type="project" value="InterPro"/>
</dbReference>
<dbReference type="AlphaFoldDB" id="A0A834NXS1"/>
<evidence type="ECO:0000256" key="13">
    <source>
        <dbReference type="ARBA" id="ARBA00049467"/>
    </source>
</evidence>
<keyword evidence="16" id="KW-1185">Reference proteome</keyword>
<keyword evidence="3" id="KW-0288">FMN</keyword>
<name>A0A834NXS1_VESPE</name>
<keyword evidence="2" id="KW-0285">Flavoprotein</keyword>
<evidence type="ECO:0000259" key="14">
    <source>
        <dbReference type="Pfam" id="PF01207"/>
    </source>
</evidence>
<dbReference type="InterPro" id="IPR018517">
    <property type="entry name" value="tRNA_hU_synthase_CS"/>
</dbReference>
<protein>
    <recommendedName>
        <fullName evidence="9">tRNA-dihydrouridine(16/17) synthase [NAD(P)(+)]</fullName>
        <ecNumber evidence="9">1.3.1.88</ecNumber>
    </recommendedName>
</protein>
<comment type="cofactor">
    <cofactor evidence="1">
        <name>FMN</name>
        <dbReference type="ChEBI" id="CHEBI:58210"/>
    </cofactor>
</comment>
<comment type="catalytic activity">
    <reaction evidence="10">
        <text>5,6-dihydrouridine(17) in tRNA + NAD(+) = uridine(17) in tRNA + NADH + H(+)</text>
        <dbReference type="Rhea" id="RHEA:53372"/>
        <dbReference type="Rhea" id="RHEA-COMP:13541"/>
        <dbReference type="Rhea" id="RHEA-COMP:13542"/>
        <dbReference type="ChEBI" id="CHEBI:15378"/>
        <dbReference type="ChEBI" id="CHEBI:57540"/>
        <dbReference type="ChEBI" id="CHEBI:57945"/>
        <dbReference type="ChEBI" id="CHEBI:65315"/>
        <dbReference type="ChEBI" id="CHEBI:74443"/>
        <dbReference type="EC" id="1.3.1.88"/>
    </reaction>
    <physiologicalReaction direction="right-to-left" evidence="10">
        <dbReference type="Rhea" id="RHEA:53374"/>
    </physiologicalReaction>
</comment>
<evidence type="ECO:0000256" key="3">
    <source>
        <dbReference type="ARBA" id="ARBA00022643"/>
    </source>
</evidence>
<organism evidence="15 16">
    <name type="scientific">Vespula pensylvanica</name>
    <name type="common">Western yellow jacket</name>
    <name type="synonym">Wasp</name>
    <dbReference type="NCBI Taxonomy" id="30213"/>
    <lineage>
        <taxon>Eukaryota</taxon>
        <taxon>Metazoa</taxon>
        <taxon>Ecdysozoa</taxon>
        <taxon>Arthropoda</taxon>
        <taxon>Hexapoda</taxon>
        <taxon>Insecta</taxon>
        <taxon>Pterygota</taxon>
        <taxon>Neoptera</taxon>
        <taxon>Endopterygota</taxon>
        <taxon>Hymenoptera</taxon>
        <taxon>Apocrita</taxon>
        <taxon>Aculeata</taxon>
        <taxon>Vespoidea</taxon>
        <taxon>Vespidae</taxon>
        <taxon>Vespinae</taxon>
        <taxon>Vespula</taxon>
    </lineage>
</organism>
<comment type="catalytic activity">
    <reaction evidence="13">
        <text>5,6-dihydrouridine(17) in tRNA + NADP(+) = uridine(17) in tRNA + NADPH + H(+)</text>
        <dbReference type="Rhea" id="RHEA:53368"/>
        <dbReference type="Rhea" id="RHEA-COMP:13541"/>
        <dbReference type="Rhea" id="RHEA-COMP:13542"/>
        <dbReference type="ChEBI" id="CHEBI:15378"/>
        <dbReference type="ChEBI" id="CHEBI:57783"/>
        <dbReference type="ChEBI" id="CHEBI:58349"/>
        <dbReference type="ChEBI" id="CHEBI:65315"/>
        <dbReference type="ChEBI" id="CHEBI:74443"/>
        <dbReference type="EC" id="1.3.1.88"/>
    </reaction>
    <physiologicalReaction direction="right-to-left" evidence="13">
        <dbReference type="Rhea" id="RHEA:53370"/>
    </physiologicalReaction>
</comment>
<evidence type="ECO:0000256" key="8">
    <source>
        <dbReference type="ARBA" id="ARBA00038313"/>
    </source>
</evidence>
<comment type="similarity">
    <text evidence="8">Belongs to the Dus family. Dus1 subfamily.</text>
</comment>
<dbReference type="EC" id="1.3.1.88" evidence="9"/>
<dbReference type="PROSITE" id="PS01136">
    <property type="entry name" value="UPF0034"/>
    <property type="match status" value="1"/>
</dbReference>
<evidence type="ECO:0000256" key="12">
    <source>
        <dbReference type="ARBA" id="ARBA00048934"/>
    </source>
</evidence>
<dbReference type="Gene3D" id="3.20.20.70">
    <property type="entry name" value="Aldolase class I"/>
    <property type="match status" value="1"/>
</dbReference>